<name>A0A139MTU7_9STRE</name>
<dbReference type="AlphaFoldDB" id="A0A139MTU7"/>
<dbReference type="EMBL" id="LQOF01000303">
    <property type="protein sequence ID" value="KXT67198.1"/>
    <property type="molecule type" value="Genomic_DNA"/>
</dbReference>
<protein>
    <submittedName>
        <fullName evidence="1">Uncharacterized protein</fullName>
    </submittedName>
</protein>
<sequence length="82" mass="9993">MSNHKMNKSDAVQLIACIMRRQKEVKKLGLITWMDFDLIPKEDVDEYKQRIPEAYKKQFDEITDDYYQRLEELKNQIFEDSF</sequence>
<dbReference type="RefSeq" id="WP_061458907.1">
    <property type="nucleotide sequence ID" value="NZ_KQ968748.1"/>
</dbReference>
<evidence type="ECO:0000313" key="2">
    <source>
        <dbReference type="Proteomes" id="UP000070198"/>
    </source>
</evidence>
<dbReference type="PATRIC" id="fig|315405.11.peg.1733"/>
<dbReference type="Proteomes" id="UP000070198">
    <property type="component" value="Unassembled WGS sequence"/>
</dbReference>
<proteinExistence type="predicted"/>
<organism evidence="1 2">
    <name type="scientific">Streptococcus gallolyticus</name>
    <dbReference type="NCBI Taxonomy" id="315405"/>
    <lineage>
        <taxon>Bacteria</taxon>
        <taxon>Bacillati</taxon>
        <taxon>Bacillota</taxon>
        <taxon>Bacilli</taxon>
        <taxon>Lactobacillales</taxon>
        <taxon>Streptococcaceae</taxon>
        <taxon>Streptococcus</taxon>
    </lineage>
</organism>
<comment type="caution">
    <text evidence="1">The sequence shown here is derived from an EMBL/GenBank/DDBJ whole genome shotgun (WGS) entry which is preliminary data.</text>
</comment>
<evidence type="ECO:0000313" key="1">
    <source>
        <dbReference type="EMBL" id="KXT67198.1"/>
    </source>
</evidence>
<reference evidence="1 2" key="1">
    <citation type="submission" date="2016-01" db="EMBL/GenBank/DDBJ databases">
        <title>Highly variable Streptococcus oralis are common among viridans streptococci isolated from primates.</title>
        <authorList>
            <person name="Denapaite D."/>
            <person name="Rieger M."/>
            <person name="Koendgen S."/>
            <person name="Brueckner R."/>
            <person name="Ochigava I."/>
            <person name="Kappeler P."/>
            <person name="Maetz-Rensing K."/>
            <person name="Leendertz F."/>
            <person name="Hakenbeck R."/>
        </authorList>
    </citation>
    <scope>NUCLEOTIDE SEQUENCE [LARGE SCALE GENOMIC DNA]</scope>
    <source>
        <strain evidence="1 2">DD02</strain>
    </source>
</reference>
<accession>A0A139MTU7</accession>
<gene>
    <name evidence="1" type="ORF">SGADD02_01473</name>
</gene>